<dbReference type="Proteomes" id="UP001620626">
    <property type="component" value="Unassembled WGS sequence"/>
</dbReference>
<reference evidence="2 3" key="1">
    <citation type="submission" date="2024-10" db="EMBL/GenBank/DDBJ databases">
        <authorList>
            <person name="Kim D."/>
        </authorList>
    </citation>
    <scope>NUCLEOTIDE SEQUENCE [LARGE SCALE GENOMIC DNA]</scope>
    <source>
        <strain evidence="2">BH-2024</strain>
    </source>
</reference>
<feature type="region of interest" description="Disordered" evidence="1">
    <location>
        <begin position="66"/>
        <end position="85"/>
    </location>
</feature>
<dbReference type="EMBL" id="JBICBT010000258">
    <property type="protein sequence ID" value="KAL3118948.1"/>
    <property type="molecule type" value="Genomic_DNA"/>
</dbReference>
<protein>
    <submittedName>
        <fullName evidence="2">Uncharacterized protein</fullName>
    </submittedName>
</protein>
<accession>A0ABD2LV26</accession>
<gene>
    <name evidence="2" type="ORF">niasHT_003731</name>
</gene>
<sequence>MVEKKRETEQLAVLWPSSPSAASLFLAQCKQKMDMEKGRSRNFIPSNEFAKEWLFPLAHKCPRIAAPSSPTLSPSAGSSNVSYSPPPQCFASVPSPRTCPCQLPSLHKQMPK</sequence>
<keyword evidence="3" id="KW-1185">Reference proteome</keyword>
<name>A0ABD2LV26_9BILA</name>
<comment type="caution">
    <text evidence="2">The sequence shown here is derived from an EMBL/GenBank/DDBJ whole genome shotgun (WGS) entry which is preliminary data.</text>
</comment>
<evidence type="ECO:0000256" key="1">
    <source>
        <dbReference type="SAM" id="MobiDB-lite"/>
    </source>
</evidence>
<feature type="compositionally biased region" description="Low complexity" evidence="1">
    <location>
        <begin position="66"/>
        <end position="79"/>
    </location>
</feature>
<organism evidence="2 3">
    <name type="scientific">Heterodera trifolii</name>
    <dbReference type="NCBI Taxonomy" id="157864"/>
    <lineage>
        <taxon>Eukaryota</taxon>
        <taxon>Metazoa</taxon>
        <taxon>Ecdysozoa</taxon>
        <taxon>Nematoda</taxon>
        <taxon>Chromadorea</taxon>
        <taxon>Rhabditida</taxon>
        <taxon>Tylenchina</taxon>
        <taxon>Tylenchomorpha</taxon>
        <taxon>Tylenchoidea</taxon>
        <taxon>Heteroderidae</taxon>
        <taxon>Heteroderinae</taxon>
        <taxon>Heterodera</taxon>
    </lineage>
</organism>
<evidence type="ECO:0000313" key="3">
    <source>
        <dbReference type="Proteomes" id="UP001620626"/>
    </source>
</evidence>
<dbReference type="AlphaFoldDB" id="A0ABD2LV26"/>
<proteinExistence type="predicted"/>
<evidence type="ECO:0000313" key="2">
    <source>
        <dbReference type="EMBL" id="KAL3118948.1"/>
    </source>
</evidence>